<feature type="domain" description="Neuraminidase-like" evidence="2">
    <location>
        <begin position="1790"/>
        <end position="1913"/>
    </location>
</feature>
<keyword evidence="5" id="KW-1185">Reference proteome</keyword>
<dbReference type="EMBL" id="VUYU01000004">
    <property type="protein sequence ID" value="NHZ33387.1"/>
    <property type="molecule type" value="Genomic_DNA"/>
</dbReference>
<feature type="region of interest" description="Disordered" evidence="1">
    <location>
        <begin position="2109"/>
        <end position="2157"/>
    </location>
</feature>
<dbReference type="RefSeq" id="WP_167222998.1">
    <property type="nucleotide sequence ID" value="NZ_VUYU01000004.1"/>
</dbReference>
<comment type="caution">
    <text evidence="4">The sequence shown here is derived from an EMBL/GenBank/DDBJ whole genome shotgun (WGS) entry which is preliminary data.</text>
</comment>
<dbReference type="InterPro" id="IPR046839">
    <property type="entry name" value="ABC_toxin_N"/>
</dbReference>
<sequence length="2192" mass="236349">MARQIIEGLLIDAATRVALPDLLVQAWLRAPKREDEAAVGEATSGHDGRFAIALDYADDHALWASDVYFKVFIEKRLVEDTRQSILKNPNEASARVLIPIGAQVLASLPALDFCELAGVVSNELGVGLAELRIELVERSLGKETVLAIAVTDGEGRYSMLGDLAGRPRADLLVRARAPGDSDNGNGKELARSDVFHGADAALSVDLVVAADKAPRSDEFLRLSRAIARELGSGTGVERLDAAGVHALSGSLRWDPRMIAMGATAARLSSETSIPAEHYYALLRSGVAGDAAAIHRLPLSSVEARLKRATDDGVIGGEQPIERTLERYQSASIAEYGRYKAPAAVSSLGELLAVSLESAQVPDFLDAFAATADRPADLWKALARNGIDANAIERLRTDGKLGFLTRQNAPLVKRLGAEGIRAVEDLVGAGLYEAEAWKRLIDADVPEGVSADAYASGLAAQVQLSFGSQVMAEMVRRKHIDIGVAGAAADEVTAFFRNAGARIGAQAVSQWKGFDTLSPQAKTGARRVERLYQLTPSNDAMKALSRAGVDSAMEIARLPRAQFMARFGGSFPSIAEAALVYRKAIATHSATLHLATGFLTARGMPNVYGITGRRQNTAAPLPAATPGAPLLEQLLGNLDYCACDECKSVLGAAAYFVELLQFIDLPHLPGAALNPQAVLFGRRPDLQHLLLSCENTNIALPYVDLINEVLEHYIVSGSLAGFQGFNLREDSSAPDLLADPEHVADAAYVKTKEQVYPHGLPFDLPLAALRLLMRAWGTTLADALGVFGSAAAARRERIGLNAAEYSILTDTGFRALPAYFGESAGMRMAELNKAVADSKTFCRRTGISADELAAVLRTRFINPGYPLVALLTPLQVSMGQVQALYDGTLSSAKFSALLPPALDLAPYHGGVVRWLHDHRELILKLITLTDVGGAMQLRLAQPDNAADQLGKLDYHKLLRFIRLWKKLGWPIALTDRVLNVFLGMPPEKLTDANLDTAFTALLDRIANFLTLGVRQSLSAARLADWVDVFDSALAVPVRQERLARLLRIGLGDLVRLSEISGIDPLAADMAADAPSLPRFLDAWQLLQGARLKVADLDYLLCHADDSAAPLRDLKALRDNMGAVTAPLGAPAAGADLAQAHARMAQVYDRTVADHFIGLVGRSGTYRAALVTVEEALPARLGAVDARLGLDPFARQLTYRGILPAAVAAALGAAADALTPAEMDALDTMPALAVFIADFKAAVRTLAAAGQADLALLAAGYPELKTVYDAVAGIADPGAQAGALIAQVTPALQRGLESTALRGTLAALLKTPLEMVEVLTGGPDVLRAAGDASAGVLEDFRQLNAATPLDADGVHLLHIDPPATDNYLLFVAAPPGTVVTLMLGAEPAIPASAVGASGEIAATGLLALSAGVLTGLALTLAKLPAGQAAQLRWRTNGMAKAPVPPSRIYAAARLATARLSLLRLHKAALLSHTLSLTPKALAYLAAGNTNKAGILNQLDVTGKITGASLHALWNEFAELAWLAQMKVDDANLDTWASLLERPGQVTPTGRLVLAAAAGWTDDDLNAVLAHFGLDIDSLGSIGTLRQVKQAVDLAMASGQRAVDLAAWSVAAPDQALIAAIKQSLRQHQDAAAWRATLQDVNDALRNQRRGALVSYILHHQAPLPGIDTADKLYEHFLIDVEMDACMLTSRIRLALSTVQLFVTRCLMGLEDEVKPAAIDAVQWAWMRRYRVWQANRKIFLFPENWLEPELRDDKSPFFRELEAELLKSDITDELAEDAYLGYLKKLDDVARLEVTGSCLQEGKAGTEDDILHVFGRTNGFTREHYYRRFEGGYWTPWEKVSLNIEGEFVLPVVWKNQLCVFWLMALPKPAGVDESKSPQGMAAEPWTNSARLNVEISVAFGQYYRGKWSAPKSSELHQPIRLTGLKSFDPAKLQVMLRTHKPGPEIAERLTIGILYLDTLQKVEMVFSSKNAAPLVSSVDVTQSRADFDPFLDQLIWQADPSYTPDFNRAHAPGKVLTLRVGQPAGAAEKYLDETLLTKTDAMLGGFQLRSLIQPTTNRWNAPLFYSDERVVFFINPTEQLQIVVDFDSYYRPDFTPVEIKIPRLEVGPRPGPWPKPPIDPRGDPLVQPRVDPRVNPEVGPRVNPRAEPRIDPRGDRVVGPFNQDIERIIQDDTPFVFGGAVFDAGGMVKGRRQ</sequence>
<accession>A0ABX0LGK5</accession>
<reference evidence="4 5" key="1">
    <citation type="submission" date="2019-09" db="EMBL/GenBank/DDBJ databases">
        <title>Taxonomy of Antarctic Massilia spp.: description of Massilia rubra sp. nov., Massilia aquatica sp. nov., Massilia mucilaginosa sp. nov., Massilia frigida sp. nov. isolated from streams, lakes and regoliths.</title>
        <authorList>
            <person name="Holochova P."/>
            <person name="Sedlacek I."/>
            <person name="Kralova S."/>
            <person name="Maslanova I."/>
            <person name="Busse H.-J."/>
            <person name="Stankova E."/>
            <person name="Vrbovska V."/>
            <person name="Kovarovic V."/>
            <person name="Bartak M."/>
            <person name="Svec P."/>
            <person name="Pantucek R."/>
        </authorList>
    </citation>
    <scope>NUCLEOTIDE SEQUENCE [LARGE SCALE GENOMIC DNA]</scope>
    <source>
        <strain evidence="4 5">CCM 8692</strain>
    </source>
</reference>
<feature type="domain" description="ABC toxin N-terminal" evidence="3">
    <location>
        <begin position="1640"/>
        <end position="1760"/>
    </location>
</feature>
<evidence type="ECO:0000259" key="2">
    <source>
        <dbReference type="Pfam" id="PF18413"/>
    </source>
</evidence>
<organism evidence="4 5">
    <name type="scientific">Massilia rubra</name>
    <dbReference type="NCBI Taxonomy" id="2607910"/>
    <lineage>
        <taxon>Bacteria</taxon>
        <taxon>Pseudomonadati</taxon>
        <taxon>Pseudomonadota</taxon>
        <taxon>Betaproteobacteria</taxon>
        <taxon>Burkholderiales</taxon>
        <taxon>Oxalobacteraceae</taxon>
        <taxon>Telluria group</taxon>
        <taxon>Massilia</taxon>
    </lineage>
</organism>
<gene>
    <name evidence="4" type="ORF">F0185_07255</name>
</gene>
<evidence type="ECO:0000313" key="5">
    <source>
        <dbReference type="Proteomes" id="UP000785613"/>
    </source>
</evidence>
<evidence type="ECO:0000259" key="3">
    <source>
        <dbReference type="Pfam" id="PF20220"/>
    </source>
</evidence>
<dbReference type="Proteomes" id="UP000785613">
    <property type="component" value="Unassembled WGS sequence"/>
</dbReference>
<feature type="compositionally biased region" description="Basic and acidic residues" evidence="1">
    <location>
        <begin position="2143"/>
        <end position="2155"/>
    </location>
</feature>
<protein>
    <recommendedName>
        <fullName evidence="6">Virulence plasmid A protein</fullName>
    </recommendedName>
</protein>
<evidence type="ECO:0008006" key="6">
    <source>
        <dbReference type="Google" id="ProtNLM"/>
    </source>
</evidence>
<dbReference type="Pfam" id="PF18413">
    <property type="entry name" value="Neuraminidase"/>
    <property type="match status" value="1"/>
</dbReference>
<dbReference type="InterPro" id="IPR041079">
    <property type="entry name" value="Neuraminidase-like"/>
</dbReference>
<evidence type="ECO:0000313" key="4">
    <source>
        <dbReference type="EMBL" id="NHZ33387.1"/>
    </source>
</evidence>
<evidence type="ECO:0000256" key="1">
    <source>
        <dbReference type="SAM" id="MobiDB-lite"/>
    </source>
</evidence>
<dbReference type="Pfam" id="PF20220">
    <property type="entry name" value="ABC_toxin_N"/>
    <property type="match status" value="1"/>
</dbReference>
<proteinExistence type="predicted"/>
<feature type="compositionally biased region" description="Pro residues" evidence="1">
    <location>
        <begin position="2109"/>
        <end position="2118"/>
    </location>
</feature>
<name>A0ABX0LGK5_9BURK</name>